<organism evidence="3 4">
    <name type="scientific">Cryptococcus amylolentus CBS 6039</name>
    <dbReference type="NCBI Taxonomy" id="1295533"/>
    <lineage>
        <taxon>Eukaryota</taxon>
        <taxon>Fungi</taxon>
        <taxon>Dikarya</taxon>
        <taxon>Basidiomycota</taxon>
        <taxon>Agaricomycotina</taxon>
        <taxon>Tremellomycetes</taxon>
        <taxon>Tremellales</taxon>
        <taxon>Cryptococcaceae</taxon>
        <taxon>Cryptococcus</taxon>
    </lineage>
</organism>
<evidence type="ECO:0000256" key="2">
    <source>
        <dbReference type="SAM" id="MobiDB-lite"/>
    </source>
</evidence>
<proteinExistence type="inferred from homology"/>
<comment type="caution">
    <text evidence="3">The sequence shown here is derived from an EMBL/GenBank/DDBJ whole genome shotgun (WGS) entry which is preliminary data.</text>
</comment>
<sequence length="920" mass="102232">MDDNRQPHPPLQRPSSSHSSRPVGAAQDPPEAQMANASRRRQCANPCSSQPMAPNPLPDWSTSEDVASETNFYAKRPERDNSLWKPNWQGASSTPTEPSVSNAGSVGLGIRTPVASPKEQYPFARPSPAASPEEKCPNPHSSLLTSTPLNRTCSSANHSPCTSPTPPPTQMASSGVKRRTRSNSLPCPNPPKRLKTVAYPPPTRPPSPRSLRHPMRPQHPFQGAPAREAMFHCVVAGRSPAINTKSLKTLDAAEILKNKQLRHDLLFDALAFRPVNAGPQGEGKVGRYAGVVSTSAVPVVDPSTSNVVTELYWQSIDAELKWGCRCTRWSLPEGTSSLKGDALRNLVRVHKCLCGQWRPELSERQWWAKTKAWPSRLPELIKTLREILMSLMGSTTPCADHFAHSFSREALEAHEQTCPTVTHSLVPHLQSALDPEFLTMQVRRGSFNIELFKVLGNAMKVHCAPVRDGLIDRMVETAMAGKITEGLKMCFDCAEVMKLDIANHQVHSLRPYLWQNAGAHEYAAFEDTLLASCSTFATSKTRRWINEASLRMLKAASPAERTHLIGKCACGNANELAARSVVDGFLELVFEQRCGEGRWPPLTARTASTEAPLWEDGSGNMASLPEVLQMDGRRIRDFHASVVELAATHLVLMAIRELYRAHTQSPNKEISSDTYSFFLSDILEAFDRVSAITPEPVGQDERDAIYDELSFALALRVVLPDEMKRISEAEELEGMLTPDKLAHIHPVKDQLYMFLRNNISRESQRLQDHMLVMRKVLYKVLTDVFMSYRFNPKSIFFDVAADKCRSTDKVTASSAGQDQQSKTGSPSPMWIFSSDLRFEANRASRAVTARHDECLETYKEEELLLIANLGLEGVVEPIKDITERMVRLLGFNLSVFKEVYLRKGFMAGSGKCDPVNERGL</sequence>
<comment type="similarity">
    <text evidence="1">Belongs to the TCP11 family.</text>
</comment>
<dbReference type="Proteomes" id="UP000094065">
    <property type="component" value="Unassembled WGS sequence"/>
</dbReference>
<accession>A0A1E3HFZ4</accession>
<keyword evidence="4" id="KW-1185">Reference proteome</keyword>
<dbReference type="Pfam" id="PF05794">
    <property type="entry name" value="Tcp11"/>
    <property type="match status" value="1"/>
</dbReference>
<reference evidence="3 4" key="1">
    <citation type="submission" date="2016-06" db="EMBL/GenBank/DDBJ databases">
        <title>Evolution of pathogenesis and genome organization in the Tremellales.</title>
        <authorList>
            <person name="Cuomo C."/>
            <person name="Litvintseva A."/>
            <person name="Heitman J."/>
            <person name="Chen Y."/>
            <person name="Sun S."/>
            <person name="Springer D."/>
            <person name="Dromer F."/>
            <person name="Young S."/>
            <person name="Zeng Q."/>
            <person name="Chapman S."/>
            <person name="Gujja S."/>
            <person name="Saif S."/>
            <person name="Birren B."/>
        </authorList>
    </citation>
    <scope>NUCLEOTIDE SEQUENCE [LARGE SCALE GENOMIC DNA]</scope>
    <source>
        <strain evidence="3 4">CBS 6039</strain>
    </source>
</reference>
<dbReference type="RefSeq" id="XP_018990912.1">
    <property type="nucleotide sequence ID" value="XM_019140937.1"/>
</dbReference>
<feature type="compositionally biased region" description="Polar residues" evidence="2">
    <location>
        <begin position="60"/>
        <end position="71"/>
    </location>
</feature>
<dbReference type="STRING" id="1295533.A0A1E3HFZ4"/>
<feature type="compositionally biased region" description="Polar residues" evidence="2">
    <location>
        <begin position="139"/>
        <end position="158"/>
    </location>
</feature>
<feature type="region of interest" description="Disordered" evidence="2">
    <location>
        <begin position="1"/>
        <end position="218"/>
    </location>
</feature>
<dbReference type="GeneID" id="30157758"/>
<name>A0A1E3HFZ4_9TREE</name>
<feature type="compositionally biased region" description="Polar residues" evidence="2">
    <location>
        <begin position="89"/>
        <end position="104"/>
    </location>
</feature>
<feature type="compositionally biased region" description="Pro residues" evidence="2">
    <location>
        <begin position="199"/>
        <end position="208"/>
    </location>
</feature>
<dbReference type="GO" id="GO:0010737">
    <property type="term" value="P:protein kinase A signaling"/>
    <property type="evidence" value="ECO:0007669"/>
    <property type="project" value="TreeGrafter"/>
</dbReference>
<dbReference type="RefSeq" id="XP_018990911.1">
    <property type="nucleotide sequence ID" value="XM_019140936.1"/>
</dbReference>
<evidence type="ECO:0000313" key="3">
    <source>
        <dbReference type="EMBL" id="ODN75262.1"/>
    </source>
</evidence>
<dbReference type="EMBL" id="AWGJ01000010">
    <property type="protein sequence ID" value="ODN75263.1"/>
    <property type="molecule type" value="Genomic_DNA"/>
</dbReference>
<dbReference type="RefSeq" id="XP_018990913.1">
    <property type="nucleotide sequence ID" value="XM_019140938.1"/>
</dbReference>
<dbReference type="PANTHER" id="PTHR12832:SF11">
    <property type="entry name" value="LD23868P"/>
    <property type="match status" value="1"/>
</dbReference>
<dbReference type="PANTHER" id="PTHR12832">
    <property type="entry name" value="TESTIS-SPECIFIC PROTEIN PBS13 T-COMPLEX 11"/>
    <property type="match status" value="1"/>
</dbReference>
<dbReference type="AlphaFoldDB" id="A0A1E3HFZ4"/>
<evidence type="ECO:0000256" key="1">
    <source>
        <dbReference type="ARBA" id="ARBA00010954"/>
    </source>
</evidence>
<dbReference type="EMBL" id="AWGJ01000010">
    <property type="protein sequence ID" value="ODN75262.1"/>
    <property type="molecule type" value="Genomic_DNA"/>
</dbReference>
<dbReference type="EMBL" id="AWGJ01000010">
    <property type="protein sequence ID" value="ODN75261.1"/>
    <property type="molecule type" value="Genomic_DNA"/>
</dbReference>
<gene>
    <name evidence="3" type="ORF">L202_06449</name>
</gene>
<dbReference type="OrthoDB" id="276323at2759"/>
<evidence type="ECO:0000313" key="4">
    <source>
        <dbReference type="Proteomes" id="UP000094065"/>
    </source>
</evidence>
<protein>
    <submittedName>
        <fullName evidence="3">Uncharacterized protein</fullName>
    </submittedName>
</protein>
<dbReference type="InterPro" id="IPR008862">
    <property type="entry name" value="Tcp11"/>
</dbReference>